<accession>A0A1B7MQX4</accession>
<dbReference type="InterPro" id="IPR035437">
    <property type="entry name" value="SNase_OB-fold_sf"/>
</dbReference>
<evidence type="ECO:0000256" key="9">
    <source>
        <dbReference type="SAM" id="Phobius"/>
    </source>
</evidence>
<evidence type="ECO:0000313" key="11">
    <source>
        <dbReference type="EMBL" id="OAX34987.1"/>
    </source>
</evidence>
<feature type="domain" description="TNase-like" evidence="10">
    <location>
        <begin position="115"/>
        <end position="279"/>
    </location>
</feature>
<evidence type="ECO:0000256" key="3">
    <source>
        <dbReference type="ARBA" id="ARBA00005435"/>
    </source>
</evidence>
<dbReference type="AlphaFoldDB" id="A0A1B7MQX4"/>
<evidence type="ECO:0000256" key="6">
    <source>
        <dbReference type="ARBA" id="ARBA00022801"/>
    </source>
</evidence>
<dbReference type="InParanoid" id="A0A1B7MQX4"/>
<sequence>MRIPWRHEQPPAEEQPPKQQASSSRWRTTKDTLITTEQEKAASTNDNLQDHTAGIKDRLRTKAYKLASSPTLYLVLSGFVLGSASTLGATFVYRRCFRRLRTAEWVTPDVLAQRKWVKGVVTSVGDADNFRLYHTPSFGWRWPLRFRRVPALGKELKDQTIHVRIAGVDAPEGSHFGRPAQPYSEEALAWLKNMVEGKAVYCQLIRRDQYSRIVSVVTLTPPFLPGWFTTGRSLALEMLRAGVSTTYEQAGAEYGKYGKDEFLRVEAEARAARRGMWTHGTMGETPAQYKRRYAQGGTDVEAQIRGKAKAGEEKVGGLRGFFKRLLS</sequence>
<keyword evidence="9" id="KW-0812">Transmembrane</keyword>
<comment type="similarity">
    <text evidence="3">Belongs to the LCL3 family.</text>
</comment>
<evidence type="ECO:0000256" key="8">
    <source>
        <dbReference type="SAM" id="MobiDB-lite"/>
    </source>
</evidence>
<keyword evidence="4" id="KW-0540">Nuclease</keyword>
<dbReference type="GO" id="GO:0016020">
    <property type="term" value="C:membrane"/>
    <property type="evidence" value="ECO:0007669"/>
    <property type="project" value="UniProtKB-SubCell"/>
</dbReference>
<dbReference type="FunCoup" id="A0A1B7MQX4">
    <property type="interactions" value="5"/>
</dbReference>
<dbReference type="GO" id="GO:0016787">
    <property type="term" value="F:hydrolase activity"/>
    <property type="evidence" value="ECO:0007669"/>
    <property type="project" value="UniProtKB-KW"/>
</dbReference>
<evidence type="ECO:0000256" key="1">
    <source>
        <dbReference type="ARBA" id="ARBA00004167"/>
    </source>
</evidence>
<evidence type="ECO:0000313" key="12">
    <source>
        <dbReference type="Proteomes" id="UP000092154"/>
    </source>
</evidence>
<feature type="transmembrane region" description="Helical" evidence="9">
    <location>
        <begin position="72"/>
        <end position="93"/>
    </location>
</feature>
<evidence type="ECO:0000256" key="2">
    <source>
        <dbReference type="ARBA" id="ARBA00004173"/>
    </source>
</evidence>
<comment type="subcellular location">
    <subcellularLocation>
        <location evidence="1">Membrane</location>
        <topology evidence="1">Single-pass membrane protein</topology>
    </subcellularLocation>
    <subcellularLocation>
        <location evidence="2">Mitochondrion</location>
    </subcellularLocation>
</comment>
<evidence type="ECO:0000259" key="10">
    <source>
        <dbReference type="PROSITE" id="PS50830"/>
    </source>
</evidence>
<evidence type="ECO:0000256" key="4">
    <source>
        <dbReference type="ARBA" id="ARBA00022722"/>
    </source>
</evidence>
<dbReference type="Gene3D" id="2.40.50.90">
    <property type="match status" value="1"/>
</dbReference>
<dbReference type="SMART" id="SM00318">
    <property type="entry name" value="SNc"/>
    <property type="match status" value="1"/>
</dbReference>
<dbReference type="PROSITE" id="PS50830">
    <property type="entry name" value="TNASE_3"/>
    <property type="match status" value="1"/>
</dbReference>
<dbReference type="OrthoDB" id="430293at2759"/>
<proteinExistence type="inferred from homology"/>
<dbReference type="Proteomes" id="UP000092154">
    <property type="component" value="Unassembled WGS sequence"/>
</dbReference>
<keyword evidence="5" id="KW-0255">Endonuclease</keyword>
<name>A0A1B7MQX4_9AGAM</name>
<feature type="compositionally biased region" description="Polar residues" evidence="8">
    <location>
        <begin position="22"/>
        <end position="31"/>
    </location>
</feature>
<organism evidence="11 12">
    <name type="scientific">Rhizopogon vinicolor AM-OR11-026</name>
    <dbReference type="NCBI Taxonomy" id="1314800"/>
    <lineage>
        <taxon>Eukaryota</taxon>
        <taxon>Fungi</taxon>
        <taxon>Dikarya</taxon>
        <taxon>Basidiomycota</taxon>
        <taxon>Agaricomycotina</taxon>
        <taxon>Agaricomycetes</taxon>
        <taxon>Agaricomycetidae</taxon>
        <taxon>Boletales</taxon>
        <taxon>Suillineae</taxon>
        <taxon>Rhizopogonaceae</taxon>
        <taxon>Rhizopogon</taxon>
    </lineage>
</organism>
<feature type="compositionally biased region" description="Basic and acidic residues" evidence="8">
    <location>
        <begin position="1"/>
        <end position="10"/>
    </location>
</feature>
<dbReference type="PANTHER" id="PTHR12302">
    <property type="entry name" value="EBNA2 BINDING PROTEIN P100"/>
    <property type="match status" value="1"/>
</dbReference>
<keyword evidence="9" id="KW-1133">Transmembrane helix</keyword>
<keyword evidence="12" id="KW-1185">Reference proteome</keyword>
<dbReference type="InterPro" id="IPR016071">
    <property type="entry name" value="Staphylococal_nuclease_OB-fold"/>
</dbReference>
<protein>
    <submittedName>
        <fullName evidence="11">SNase-domain-containing protein</fullName>
    </submittedName>
</protein>
<keyword evidence="9" id="KW-0472">Membrane</keyword>
<dbReference type="GO" id="GO:0005739">
    <property type="term" value="C:mitochondrion"/>
    <property type="evidence" value="ECO:0007669"/>
    <property type="project" value="UniProtKB-SubCell"/>
</dbReference>
<dbReference type="EMBL" id="KV448545">
    <property type="protein sequence ID" value="OAX34987.1"/>
    <property type="molecule type" value="Genomic_DNA"/>
</dbReference>
<keyword evidence="6" id="KW-0378">Hydrolase</keyword>
<keyword evidence="7" id="KW-0106">Calcium</keyword>
<gene>
    <name evidence="11" type="ORF">K503DRAFT_697718</name>
</gene>
<dbReference type="Pfam" id="PF00565">
    <property type="entry name" value="SNase"/>
    <property type="match status" value="1"/>
</dbReference>
<evidence type="ECO:0000256" key="5">
    <source>
        <dbReference type="ARBA" id="ARBA00022759"/>
    </source>
</evidence>
<evidence type="ECO:0000256" key="7">
    <source>
        <dbReference type="ARBA" id="ARBA00022837"/>
    </source>
</evidence>
<reference evidence="11 12" key="1">
    <citation type="submission" date="2016-06" db="EMBL/GenBank/DDBJ databases">
        <title>Comparative genomics of the ectomycorrhizal sister species Rhizopogon vinicolor and Rhizopogon vesiculosus (Basidiomycota: Boletales) reveals a divergence of the mating type B locus.</title>
        <authorList>
            <consortium name="DOE Joint Genome Institute"/>
            <person name="Mujic A.B."/>
            <person name="Kuo A."/>
            <person name="Tritt A."/>
            <person name="Lipzen A."/>
            <person name="Chen C."/>
            <person name="Johnson J."/>
            <person name="Sharma A."/>
            <person name="Barry K."/>
            <person name="Grigoriev I.V."/>
            <person name="Spatafora J.W."/>
        </authorList>
    </citation>
    <scope>NUCLEOTIDE SEQUENCE [LARGE SCALE GENOMIC DNA]</scope>
    <source>
        <strain evidence="11 12">AM-OR11-026</strain>
    </source>
</reference>
<dbReference type="GO" id="GO:0004519">
    <property type="term" value="F:endonuclease activity"/>
    <property type="evidence" value="ECO:0007669"/>
    <property type="project" value="UniProtKB-KW"/>
</dbReference>
<dbReference type="PANTHER" id="PTHR12302:SF3">
    <property type="entry name" value="SERINE_THREONINE-PROTEIN KINASE 31"/>
    <property type="match status" value="1"/>
</dbReference>
<feature type="region of interest" description="Disordered" evidence="8">
    <location>
        <begin position="1"/>
        <end position="31"/>
    </location>
</feature>
<dbReference type="STRING" id="1314800.A0A1B7MQX4"/>
<dbReference type="SUPFAM" id="SSF50199">
    <property type="entry name" value="Staphylococcal nuclease"/>
    <property type="match status" value="1"/>
</dbReference>